<feature type="compositionally biased region" description="Polar residues" evidence="12">
    <location>
        <begin position="1"/>
        <end position="17"/>
    </location>
</feature>
<dbReference type="PANTHER" id="PTHR46200">
    <property type="entry name" value="GATOR COMPLEX PROTEIN WDR24"/>
    <property type="match status" value="1"/>
</dbReference>
<dbReference type="Pfam" id="PF17120">
    <property type="entry name" value="zf-RING_16"/>
    <property type="match status" value="1"/>
</dbReference>
<keyword evidence="6" id="KW-0479">Metal-binding</keyword>
<evidence type="ECO:0000313" key="15">
    <source>
        <dbReference type="Proteomes" id="UP000191024"/>
    </source>
</evidence>
<dbReference type="InterPro" id="IPR015943">
    <property type="entry name" value="WD40/YVTN_repeat-like_dom_sf"/>
</dbReference>
<dbReference type="InterPro" id="IPR036322">
    <property type="entry name" value="WD40_repeat_dom_sf"/>
</dbReference>
<dbReference type="InterPro" id="IPR037590">
    <property type="entry name" value="WDR24"/>
</dbReference>
<keyword evidence="7" id="KW-0677">Repeat</keyword>
<evidence type="ECO:0000313" key="14">
    <source>
        <dbReference type="EMBL" id="SCV00695.1"/>
    </source>
</evidence>
<sequence length="1287" mass="142534">MSGSFFQKTNSEPLTDVSSHSSIRNSHSTSRSSFQKHFQSMNPSPSFFSGASPKFGKIPRNSSVGAPFSTMNSLHESCENDRDSSRSGIYVKNRPRVASKGVRASGLTCRLQVNKELSSVDKINDPAAQRIVVAGKMHLGVYHFREDDCSLRLVHDFVNTNGSLHGKKPSQLKRSAAHKISTISDVKTGFSDRKNFIAICGTSTSISIYDINKMQTAESPIYSILSEHARSINSIDFNMTQNNLLVSSGQDGFIKVWDLRSQQSKKNKSDLSINTGSDAVRDVKWMPSYDFSSFEESADVSNRSHKLASIHDSGLLLTFDIRQPSQTEWKINAHSGPGLCLNWHPNLDFIMTGGRDGKCCGWNVGDRSFNMMSNMNQGSILTPGFSISSAATSTIFPDIVINTGHPLTKLKIRPKAEKDPFNSLVATSSLGEDSDVSVYALSREFIPKHVLLTSAPSCGFVWWNSNTIFDIDRQNAITGWQLDKEPTLLENLPKNVVKWRDIEGDGLLFLGQTKGHYESAFHEEVTPSYVTKSPQARLNSSTMGSIFGNGLGKSHGSSSNLFSAHNTVDSERFPSIRGVTGSFSKKANGQTVGPGSHHNSVVSANFSTRSEVPPLEVRKSPVLVSLDLPQVLNSIRTSNLRINKINSKFEEVAILRESPVEVFKFLARELKFSYMQERTRSDTKAGADTNASMSEKEFKSVLMDKIGFTEHNTWSKFMRSESHSVSANLESQIETESVGESCHDPVIEDTASSSPKVTMPSTKADWEELDVRKKLDHLIELISMCDHNAGTYAYVEDMMNYKVWVLIRDSLVWNLKQLAKVGAGGEIEDSRVLRHGDGTIVRKDGKRQDSMTSEYSSFSVSELGSSLDTATPPKMISSLLSGRSSNRESSSNLKGMLRGDAKEVGHSTGAAETHQVDRVSKVSNGSNPKLAELRREKSLRLSEDESAIDDDDDGSAQAPTLESYNPPQGSAVGERKSSYASETQRRISFIDNFLTNMRSPKRHSEACSSDNKLNSVSSKRSSQLSHGFSPSGKGSLDLSSKTGRRSSRENFSPLLESPTDFEGLAAAGATLNTNNLKHTSQIAAMFKNASRKMPQKMDVPWSAATVIQQIYRQSVEAGNILLTVSILMLFQTTFHITSATVVKETLAEFISILHRYELFEITADLIKYSPWEDISGLAGGQSSVRLYCERCKKLIVNERSKERFTEEWQKTGNKTVMHKFGYWYCDNCRKPSTLCVVCERPVKKMTICSLNCGHLGHFSCFQDWFIKENLNVCPCGCEGELFRRTQD</sequence>
<dbReference type="PROSITE" id="PS50294">
    <property type="entry name" value="WD_REPEATS_REGION"/>
    <property type="match status" value="1"/>
</dbReference>
<feature type="compositionally biased region" description="Low complexity" evidence="12">
    <location>
        <begin position="877"/>
        <end position="893"/>
    </location>
</feature>
<dbReference type="SMART" id="SM00320">
    <property type="entry name" value="WD40"/>
    <property type="match status" value="4"/>
</dbReference>
<dbReference type="PROSITE" id="PS00678">
    <property type="entry name" value="WD_REPEATS_1"/>
    <property type="match status" value="2"/>
</dbReference>
<keyword evidence="4" id="KW-0926">Vacuole</keyword>
<dbReference type="GO" id="GO:0061700">
    <property type="term" value="C:GATOR2 complex"/>
    <property type="evidence" value="ECO:0007669"/>
    <property type="project" value="TreeGrafter"/>
</dbReference>
<reference evidence="14 15" key="1">
    <citation type="submission" date="2016-03" db="EMBL/GenBank/DDBJ databases">
        <authorList>
            <person name="Devillers H."/>
        </authorList>
    </citation>
    <scope>NUCLEOTIDE SEQUENCE [LARGE SCALE GENOMIC DNA]</scope>
    <source>
        <strain evidence="14">CBS 11717</strain>
    </source>
</reference>
<comment type="subcellular location">
    <subcellularLocation>
        <location evidence="1">Vacuole</location>
    </subcellularLocation>
</comment>
<evidence type="ECO:0000256" key="6">
    <source>
        <dbReference type="ARBA" id="ARBA00022723"/>
    </source>
</evidence>
<evidence type="ECO:0000256" key="8">
    <source>
        <dbReference type="ARBA" id="ARBA00022771"/>
    </source>
</evidence>
<dbReference type="GO" id="GO:0016239">
    <property type="term" value="P:positive regulation of macroautophagy"/>
    <property type="evidence" value="ECO:0007669"/>
    <property type="project" value="TreeGrafter"/>
</dbReference>
<dbReference type="PANTHER" id="PTHR46200:SF1">
    <property type="entry name" value="GATOR COMPLEX PROTEIN WDR24"/>
    <property type="match status" value="1"/>
</dbReference>
<evidence type="ECO:0000259" key="13">
    <source>
        <dbReference type="PROSITE" id="PS50089"/>
    </source>
</evidence>
<evidence type="ECO:0000256" key="4">
    <source>
        <dbReference type="ARBA" id="ARBA00022554"/>
    </source>
</evidence>
<feature type="compositionally biased region" description="Low complexity" evidence="12">
    <location>
        <begin position="18"/>
        <end position="33"/>
    </location>
</feature>
<organism evidence="14 15">
    <name type="scientific">Lachancea mirantina</name>
    <dbReference type="NCBI Taxonomy" id="1230905"/>
    <lineage>
        <taxon>Eukaryota</taxon>
        <taxon>Fungi</taxon>
        <taxon>Dikarya</taxon>
        <taxon>Ascomycota</taxon>
        <taxon>Saccharomycotina</taxon>
        <taxon>Saccharomycetes</taxon>
        <taxon>Saccharomycetales</taxon>
        <taxon>Saccharomycetaceae</taxon>
        <taxon>Lachancea</taxon>
    </lineage>
</organism>
<feature type="region of interest" description="Disordered" evidence="12">
    <location>
        <begin position="862"/>
        <end position="981"/>
    </location>
</feature>
<evidence type="ECO:0000256" key="11">
    <source>
        <dbReference type="PROSITE-ProRule" id="PRU00221"/>
    </source>
</evidence>
<feature type="repeat" description="WD" evidence="11">
    <location>
        <begin position="225"/>
        <end position="267"/>
    </location>
</feature>
<dbReference type="GO" id="GO:0005774">
    <property type="term" value="C:vacuolar membrane"/>
    <property type="evidence" value="ECO:0007669"/>
    <property type="project" value="TreeGrafter"/>
</dbReference>
<proteinExistence type="inferred from homology"/>
<evidence type="ECO:0000256" key="10">
    <source>
        <dbReference type="PROSITE-ProRule" id="PRU00175"/>
    </source>
</evidence>
<evidence type="ECO:0000256" key="1">
    <source>
        <dbReference type="ARBA" id="ARBA00004116"/>
    </source>
</evidence>
<dbReference type="Pfam" id="PF00400">
    <property type="entry name" value="WD40"/>
    <property type="match status" value="2"/>
</dbReference>
<evidence type="ECO:0000256" key="12">
    <source>
        <dbReference type="SAM" id="MobiDB-lite"/>
    </source>
</evidence>
<accession>A0A1G4K9C8</accession>
<feature type="compositionally biased region" description="Basic and acidic residues" evidence="12">
    <location>
        <begin position="931"/>
        <end position="943"/>
    </location>
</feature>
<keyword evidence="9" id="KW-0862">Zinc</keyword>
<dbReference type="GO" id="GO:0008270">
    <property type="term" value="F:zinc ion binding"/>
    <property type="evidence" value="ECO:0007669"/>
    <property type="project" value="UniProtKB-KW"/>
</dbReference>
<feature type="region of interest" description="Disordered" evidence="12">
    <location>
        <begin position="72"/>
        <end position="92"/>
    </location>
</feature>
<dbReference type="STRING" id="1230905.A0A1G4K9C8"/>
<dbReference type="OrthoDB" id="60955at2759"/>
<evidence type="ECO:0000256" key="7">
    <source>
        <dbReference type="ARBA" id="ARBA00022737"/>
    </source>
</evidence>
<comment type="similarity">
    <text evidence="2">Belongs to the WD repeat RTC1 family.</text>
</comment>
<keyword evidence="8 10" id="KW-0863">Zinc-finger</keyword>
<dbReference type="InterPro" id="IPR049566">
    <property type="entry name" value="WDR59_RTC1-like_RING_Znf"/>
</dbReference>
<dbReference type="Proteomes" id="UP000191024">
    <property type="component" value="Chromosome G"/>
</dbReference>
<feature type="repeat" description="WD" evidence="11">
    <location>
        <begin position="331"/>
        <end position="364"/>
    </location>
</feature>
<feature type="compositionally biased region" description="Acidic residues" evidence="12">
    <location>
        <begin position="944"/>
        <end position="954"/>
    </location>
</feature>
<evidence type="ECO:0000256" key="5">
    <source>
        <dbReference type="ARBA" id="ARBA00022574"/>
    </source>
</evidence>
<keyword evidence="15" id="KW-1185">Reference proteome</keyword>
<protein>
    <recommendedName>
        <fullName evidence="3">Restriction of telomere capping protein 1</fullName>
    </recommendedName>
</protein>
<evidence type="ECO:0000256" key="3">
    <source>
        <dbReference type="ARBA" id="ARBA00015098"/>
    </source>
</evidence>
<dbReference type="PROSITE" id="PS50089">
    <property type="entry name" value="ZF_RING_2"/>
    <property type="match status" value="1"/>
</dbReference>
<gene>
    <name evidence="14" type="ORF">LAMI_0G06722G</name>
</gene>
<dbReference type="GO" id="GO:1904263">
    <property type="term" value="P:positive regulation of TORC1 signaling"/>
    <property type="evidence" value="ECO:0007669"/>
    <property type="project" value="TreeGrafter"/>
</dbReference>
<dbReference type="PROSITE" id="PS50082">
    <property type="entry name" value="WD_REPEATS_2"/>
    <property type="match status" value="2"/>
</dbReference>
<dbReference type="InterPro" id="IPR001680">
    <property type="entry name" value="WD40_rpt"/>
</dbReference>
<dbReference type="Gene3D" id="2.130.10.10">
    <property type="entry name" value="YVTN repeat-like/Quinoprotein amine dehydrogenase"/>
    <property type="match status" value="2"/>
</dbReference>
<feature type="region of interest" description="Disordered" evidence="12">
    <location>
        <begin position="1"/>
        <end position="41"/>
    </location>
</feature>
<feature type="compositionally biased region" description="Basic and acidic residues" evidence="12">
    <location>
        <begin position="76"/>
        <end position="85"/>
    </location>
</feature>
<dbReference type="InterPro" id="IPR001841">
    <property type="entry name" value="Znf_RING"/>
</dbReference>
<dbReference type="GO" id="GO:0005829">
    <property type="term" value="C:cytosol"/>
    <property type="evidence" value="ECO:0007669"/>
    <property type="project" value="TreeGrafter"/>
</dbReference>
<dbReference type="SUPFAM" id="SSF50978">
    <property type="entry name" value="WD40 repeat-like"/>
    <property type="match status" value="1"/>
</dbReference>
<evidence type="ECO:0000256" key="2">
    <source>
        <dbReference type="ARBA" id="ARBA00008863"/>
    </source>
</evidence>
<keyword evidence="5 11" id="KW-0853">WD repeat</keyword>
<feature type="region of interest" description="Disordered" evidence="12">
    <location>
        <begin position="999"/>
        <end position="1056"/>
    </location>
</feature>
<name>A0A1G4K9C8_9SACH</name>
<evidence type="ECO:0000256" key="9">
    <source>
        <dbReference type="ARBA" id="ARBA00022833"/>
    </source>
</evidence>
<feature type="compositionally biased region" description="Polar residues" evidence="12">
    <location>
        <begin position="1006"/>
        <end position="1028"/>
    </location>
</feature>
<feature type="domain" description="RING-type" evidence="13">
    <location>
        <begin position="1235"/>
        <end position="1274"/>
    </location>
</feature>
<dbReference type="EMBL" id="LT598469">
    <property type="protein sequence ID" value="SCV00695.1"/>
    <property type="molecule type" value="Genomic_DNA"/>
</dbReference>
<feature type="compositionally biased region" description="Polar residues" evidence="12">
    <location>
        <begin position="957"/>
        <end position="968"/>
    </location>
</feature>
<dbReference type="InterPro" id="IPR019775">
    <property type="entry name" value="WD40_repeat_CS"/>
</dbReference>